<dbReference type="Pfam" id="PF01272">
    <property type="entry name" value="GreA_GreB"/>
    <property type="match status" value="1"/>
</dbReference>
<dbReference type="PANTHER" id="PTHR30437">
    <property type="entry name" value="TRANSCRIPTION ELONGATION FACTOR GREA"/>
    <property type="match status" value="1"/>
</dbReference>
<dbReference type="PANTHER" id="PTHR30437:SF5">
    <property type="entry name" value="REGULATOR OF NUCLEOSIDE DIPHOSPHATE KINASE"/>
    <property type="match status" value="1"/>
</dbReference>
<dbReference type="EMBL" id="BKCG01000009">
    <property type="protein sequence ID" value="GER60707.1"/>
    <property type="molecule type" value="Genomic_DNA"/>
</dbReference>
<dbReference type="Gene3D" id="3.10.50.30">
    <property type="entry name" value="Transcription elongation factor, GreA/GreB, C-terminal domain"/>
    <property type="match status" value="1"/>
</dbReference>
<dbReference type="OrthoDB" id="192847at2"/>
<dbReference type="InterPro" id="IPR001437">
    <property type="entry name" value="Tscrpt_elong_fac_GreA/B_C"/>
</dbReference>
<evidence type="ECO:0000313" key="3">
    <source>
        <dbReference type="Proteomes" id="UP000326509"/>
    </source>
</evidence>
<dbReference type="GO" id="GO:0003677">
    <property type="term" value="F:DNA binding"/>
    <property type="evidence" value="ECO:0007669"/>
    <property type="project" value="InterPro"/>
</dbReference>
<accession>A0A5J4J844</accession>
<dbReference type="GO" id="GO:0032784">
    <property type="term" value="P:regulation of DNA-templated transcription elongation"/>
    <property type="evidence" value="ECO:0007669"/>
    <property type="project" value="InterPro"/>
</dbReference>
<feature type="domain" description="Transcription elongation factor GreA/GreB C-terminal" evidence="1">
    <location>
        <begin position="54"/>
        <end position="127"/>
    </location>
</feature>
<evidence type="ECO:0000313" key="2">
    <source>
        <dbReference type="EMBL" id="GER60707.1"/>
    </source>
</evidence>
<protein>
    <recommendedName>
        <fullName evidence="1">Transcription elongation factor GreA/GreB C-terminal domain-containing protein</fullName>
    </recommendedName>
</protein>
<dbReference type="AlphaFoldDB" id="A0A5J4J844"/>
<evidence type="ECO:0000259" key="1">
    <source>
        <dbReference type="Pfam" id="PF01272"/>
    </source>
</evidence>
<dbReference type="GO" id="GO:0006354">
    <property type="term" value="P:DNA-templated transcription elongation"/>
    <property type="evidence" value="ECO:0007669"/>
    <property type="project" value="TreeGrafter"/>
</dbReference>
<reference evidence="2 3" key="1">
    <citation type="submission" date="2019-08" db="EMBL/GenBank/DDBJ databases">
        <title>Draft genome sequence of Ulvibacter marinus type strain NBRC 109484.</title>
        <authorList>
            <person name="Kawano K."/>
            <person name="Ushijima N."/>
            <person name="Kihara M."/>
            <person name="Itoh H."/>
        </authorList>
    </citation>
    <scope>NUCLEOTIDE SEQUENCE [LARGE SCALE GENOMIC DNA]</scope>
    <source>
        <strain evidence="2 3">NBRC 109484</strain>
    </source>
</reference>
<comment type="caution">
    <text evidence="2">The sequence shown here is derived from an EMBL/GenBank/DDBJ whole genome shotgun (WGS) entry which is preliminary data.</text>
</comment>
<name>A0A5J4J844_9FLAO</name>
<dbReference type="GO" id="GO:0070063">
    <property type="term" value="F:RNA polymerase binding"/>
    <property type="evidence" value="ECO:0007669"/>
    <property type="project" value="InterPro"/>
</dbReference>
<dbReference type="RefSeq" id="WP_151675137.1">
    <property type="nucleotide sequence ID" value="NZ_BKCG01000009.1"/>
</dbReference>
<dbReference type="SUPFAM" id="SSF54534">
    <property type="entry name" value="FKBP-like"/>
    <property type="match status" value="1"/>
</dbReference>
<organism evidence="2 3">
    <name type="scientific">Patiriisocius marinus</name>
    <dbReference type="NCBI Taxonomy" id="1397112"/>
    <lineage>
        <taxon>Bacteria</taxon>
        <taxon>Pseudomonadati</taxon>
        <taxon>Bacteroidota</taxon>
        <taxon>Flavobacteriia</taxon>
        <taxon>Flavobacteriales</taxon>
        <taxon>Flavobacteriaceae</taxon>
        <taxon>Patiriisocius</taxon>
    </lineage>
</organism>
<keyword evidence="3" id="KW-1185">Reference proteome</keyword>
<gene>
    <name evidence="2" type="ORF">ULMA_28150</name>
</gene>
<dbReference type="InterPro" id="IPR036953">
    <property type="entry name" value="GreA/GreB_C_sf"/>
</dbReference>
<dbReference type="InterPro" id="IPR023459">
    <property type="entry name" value="Tscrpt_elong_fac_GreA/B_fam"/>
</dbReference>
<proteinExistence type="predicted"/>
<sequence>MKYGSLIVEKSEYVYLKRILNISGYAEDFEAQKSLQRLSDELKNAQVVDESDIPGDVIRFNSFIEVSSQNGWKNTIQLVKPTEKDAKQNKISILTPMGAALFGYSEGDSIEWDFPSGKKLIKLEAVKQVEKNKQLETSILKTNY</sequence>
<dbReference type="Proteomes" id="UP000326509">
    <property type="component" value="Unassembled WGS sequence"/>
</dbReference>